<proteinExistence type="predicted"/>
<dbReference type="Proteomes" id="UP001315967">
    <property type="component" value="Chromosome"/>
</dbReference>
<feature type="transmembrane region" description="Helical" evidence="1">
    <location>
        <begin position="39"/>
        <end position="62"/>
    </location>
</feature>
<reference evidence="2 3" key="1">
    <citation type="submission" date="2022-08" db="EMBL/GenBank/DDBJ databases">
        <title>Aerococcaceae sp. nov isolated from spoiled eye mask.</title>
        <authorList>
            <person name="Zhou G."/>
            <person name="Xie X.-B."/>
            <person name="Shi Q.-S."/>
            <person name="Wang Y.-S."/>
            <person name="Wen X."/>
            <person name="Peng H."/>
            <person name="Yang X.-J."/>
            <person name="Tao H.-B."/>
            <person name="Huang X.-M."/>
        </authorList>
    </citation>
    <scope>NUCLEOTIDE SEQUENCE [LARGE SCALE GENOMIC DNA]</scope>
    <source>
        <strain evidence="3">DM20194951</strain>
    </source>
</reference>
<evidence type="ECO:0000313" key="2">
    <source>
        <dbReference type="EMBL" id="UUX34656.1"/>
    </source>
</evidence>
<feature type="transmembrane region" description="Helical" evidence="1">
    <location>
        <begin position="145"/>
        <end position="166"/>
    </location>
</feature>
<keyword evidence="1" id="KW-1133">Transmembrane helix</keyword>
<evidence type="ECO:0000256" key="1">
    <source>
        <dbReference type="SAM" id="Phobius"/>
    </source>
</evidence>
<feature type="transmembrane region" description="Helical" evidence="1">
    <location>
        <begin position="172"/>
        <end position="191"/>
    </location>
</feature>
<organism evidence="2 3">
    <name type="scientific">Fundicoccus culcitae</name>
    <dbReference type="NCBI Taxonomy" id="2969821"/>
    <lineage>
        <taxon>Bacteria</taxon>
        <taxon>Bacillati</taxon>
        <taxon>Bacillota</taxon>
        <taxon>Bacilli</taxon>
        <taxon>Lactobacillales</taxon>
        <taxon>Aerococcaceae</taxon>
        <taxon>Fundicoccus</taxon>
    </lineage>
</organism>
<feature type="transmembrane region" description="Helical" evidence="1">
    <location>
        <begin position="226"/>
        <end position="257"/>
    </location>
</feature>
<keyword evidence="1" id="KW-0812">Transmembrane</keyword>
<feature type="transmembrane region" description="Helical" evidence="1">
    <location>
        <begin position="277"/>
        <end position="295"/>
    </location>
</feature>
<feature type="transmembrane region" description="Helical" evidence="1">
    <location>
        <begin position="12"/>
        <end position="33"/>
    </location>
</feature>
<dbReference type="RefSeq" id="WP_313794157.1">
    <property type="nucleotide sequence ID" value="NZ_CP102453.1"/>
</dbReference>
<name>A0ABY5P7E1_9LACT</name>
<dbReference type="EMBL" id="CP102453">
    <property type="protein sequence ID" value="UUX34656.1"/>
    <property type="molecule type" value="Genomic_DNA"/>
</dbReference>
<keyword evidence="1" id="KW-0472">Membrane</keyword>
<accession>A0ABY5P7E1</accession>
<protein>
    <submittedName>
        <fullName evidence="2">UbiA family prenyltransferase</fullName>
    </submittedName>
</protein>
<feature type="transmembrane region" description="Helical" evidence="1">
    <location>
        <begin position="117"/>
        <end position="133"/>
    </location>
</feature>
<keyword evidence="3" id="KW-1185">Reference proteome</keyword>
<evidence type="ECO:0000313" key="3">
    <source>
        <dbReference type="Proteomes" id="UP001315967"/>
    </source>
</evidence>
<feature type="transmembrane region" description="Helical" evidence="1">
    <location>
        <begin position="93"/>
        <end position="111"/>
    </location>
</feature>
<gene>
    <name evidence="2" type="ORF">NRE15_03110</name>
</gene>
<dbReference type="NCBIfam" id="NF010118">
    <property type="entry name" value="PRK13592.1"/>
    <property type="match status" value="1"/>
</dbReference>
<sequence>MLNRLGIYFKEMYPLLPRFFLAIIYFFEVYFVLLLNVNIVAFSIGIQEWIGVLTIFIFLMVLRIADDFKDYEHDKRLFPERPLPAGKVYKKDLVILLVFIIGLSFCLNLFFMNNFGWYLFLFVYGTLMSLWFFQKDKIQNSLTLALITHNPVMMVLNIYVISFVCYKYDLPLLSWTTFLLAFTMYFPSLIWEIARKIRAPKDETEYVTYSKLFGYEKASRFVRNIILLDIVTNIILLWQISKIGVAVLVINVIWIVVQFQQFIDNPDRFKLIDRVERYTYITEVTMVVSVIVHLLQLRLNL</sequence>